<dbReference type="AlphaFoldDB" id="A0A8J5G2U2"/>
<proteinExistence type="predicted"/>
<accession>A0A8J5G2U2</accession>
<name>A0A8J5G2U2_ZINOF</name>
<evidence type="ECO:0000313" key="3">
    <source>
        <dbReference type="Proteomes" id="UP000734854"/>
    </source>
</evidence>
<reference evidence="2 3" key="1">
    <citation type="submission" date="2020-08" db="EMBL/GenBank/DDBJ databases">
        <title>Plant Genome Project.</title>
        <authorList>
            <person name="Zhang R.-G."/>
        </authorList>
    </citation>
    <scope>NUCLEOTIDE SEQUENCE [LARGE SCALE GENOMIC DNA]</scope>
    <source>
        <tissue evidence="2">Rhizome</tissue>
    </source>
</reference>
<dbReference type="PANTHER" id="PTHR36019">
    <property type="entry name" value="PLANT/PROTEIN"/>
    <property type="match status" value="1"/>
</dbReference>
<organism evidence="2 3">
    <name type="scientific">Zingiber officinale</name>
    <name type="common">Ginger</name>
    <name type="synonym">Amomum zingiber</name>
    <dbReference type="NCBI Taxonomy" id="94328"/>
    <lineage>
        <taxon>Eukaryota</taxon>
        <taxon>Viridiplantae</taxon>
        <taxon>Streptophyta</taxon>
        <taxon>Embryophyta</taxon>
        <taxon>Tracheophyta</taxon>
        <taxon>Spermatophyta</taxon>
        <taxon>Magnoliopsida</taxon>
        <taxon>Liliopsida</taxon>
        <taxon>Zingiberales</taxon>
        <taxon>Zingiberaceae</taxon>
        <taxon>Zingiber</taxon>
    </lineage>
</organism>
<feature type="region of interest" description="Disordered" evidence="1">
    <location>
        <begin position="110"/>
        <end position="131"/>
    </location>
</feature>
<evidence type="ECO:0000256" key="1">
    <source>
        <dbReference type="SAM" id="MobiDB-lite"/>
    </source>
</evidence>
<dbReference type="Proteomes" id="UP000734854">
    <property type="component" value="Unassembled WGS sequence"/>
</dbReference>
<feature type="region of interest" description="Disordered" evidence="1">
    <location>
        <begin position="1"/>
        <end position="27"/>
    </location>
</feature>
<comment type="caution">
    <text evidence="2">The sequence shown here is derived from an EMBL/GenBank/DDBJ whole genome shotgun (WGS) entry which is preliminary data.</text>
</comment>
<dbReference type="OrthoDB" id="1847777at2759"/>
<dbReference type="EMBL" id="JACMSC010000014">
    <property type="protein sequence ID" value="KAG6490449.1"/>
    <property type="molecule type" value="Genomic_DNA"/>
</dbReference>
<evidence type="ECO:0000313" key="2">
    <source>
        <dbReference type="EMBL" id="KAG6490449.1"/>
    </source>
</evidence>
<feature type="region of interest" description="Disordered" evidence="1">
    <location>
        <begin position="40"/>
        <end position="77"/>
    </location>
</feature>
<gene>
    <name evidence="2" type="ORF">ZIOFF_051746</name>
</gene>
<feature type="compositionally biased region" description="Low complexity" evidence="1">
    <location>
        <begin position="117"/>
        <end position="131"/>
    </location>
</feature>
<dbReference type="PANTHER" id="PTHR36019:SF3">
    <property type="entry name" value="PLANT_PROTEIN"/>
    <property type="match status" value="1"/>
</dbReference>
<protein>
    <submittedName>
        <fullName evidence="2">Uncharacterized protein</fullName>
    </submittedName>
</protein>
<sequence length="131" mass="14476">MSLNCLSCGGYESPSPKRKASSEQDGLSWMSRCCGVDRSWSGNLTPPPPPAYGTLRSGSAKYSSHGGGEAREMGQHRRIWSTGSALMEEEMSEAEEPRLVRSRGMRREWSFEDVQKSNTTNRRTSAANNLT</sequence>
<keyword evidence="3" id="KW-1185">Reference proteome</keyword>